<proteinExistence type="predicted"/>
<organism evidence="2">
    <name type="scientific">marine sediment metagenome</name>
    <dbReference type="NCBI Taxonomy" id="412755"/>
    <lineage>
        <taxon>unclassified sequences</taxon>
        <taxon>metagenomes</taxon>
        <taxon>ecological metagenomes</taxon>
    </lineage>
</organism>
<evidence type="ECO:0000259" key="1">
    <source>
        <dbReference type="Pfam" id="PF14528"/>
    </source>
</evidence>
<sequence>MPRKWSKKEIKILEQDYGNKQKKSISKKLPKRSVSSITHKAIRLGIKRDLGAERGSDIPDKPTPKIGYVLGVIIGDGSIRIKRNHGHSQYNVKLDITSKEIANRFKVFLEKLTGKKLKITEHLSCIKGYEFKIYRVVFKFLCAKNFFLLSYPIYNRFSWFIT</sequence>
<dbReference type="InterPro" id="IPR004860">
    <property type="entry name" value="LAGLIDADG_dom"/>
</dbReference>
<gene>
    <name evidence="2" type="ORF">S01H4_58517</name>
</gene>
<dbReference type="Gene3D" id="3.10.28.10">
    <property type="entry name" value="Homing endonucleases"/>
    <property type="match status" value="1"/>
</dbReference>
<protein>
    <recommendedName>
        <fullName evidence="1">Homing endonuclease LAGLIDADG domain-containing protein</fullName>
    </recommendedName>
</protein>
<accession>X1E4T7</accession>
<comment type="caution">
    <text evidence="2">The sequence shown here is derived from an EMBL/GenBank/DDBJ whole genome shotgun (WGS) entry which is preliminary data.</text>
</comment>
<dbReference type="EMBL" id="BART01034191">
    <property type="protein sequence ID" value="GAH15415.1"/>
    <property type="molecule type" value="Genomic_DNA"/>
</dbReference>
<dbReference type="InterPro" id="IPR001005">
    <property type="entry name" value="SANT/Myb"/>
</dbReference>
<dbReference type="Pfam" id="PF14528">
    <property type="entry name" value="LAGLIDADG_3"/>
    <property type="match status" value="1"/>
</dbReference>
<evidence type="ECO:0000313" key="2">
    <source>
        <dbReference type="EMBL" id="GAH15415.1"/>
    </source>
</evidence>
<dbReference type="SUPFAM" id="SSF55608">
    <property type="entry name" value="Homing endonucleases"/>
    <property type="match status" value="1"/>
</dbReference>
<name>X1E4T7_9ZZZZ</name>
<dbReference type="GO" id="GO:0004519">
    <property type="term" value="F:endonuclease activity"/>
    <property type="evidence" value="ECO:0007669"/>
    <property type="project" value="InterPro"/>
</dbReference>
<dbReference type="AlphaFoldDB" id="X1E4T7"/>
<dbReference type="CDD" id="cd00167">
    <property type="entry name" value="SANT"/>
    <property type="match status" value="1"/>
</dbReference>
<feature type="domain" description="Homing endonuclease LAGLIDADG" evidence="1">
    <location>
        <begin position="65"/>
        <end position="112"/>
    </location>
</feature>
<reference evidence="2" key="1">
    <citation type="journal article" date="2014" name="Front. Microbiol.">
        <title>High frequency of phylogenetically diverse reductive dehalogenase-homologous genes in deep subseafloor sedimentary metagenomes.</title>
        <authorList>
            <person name="Kawai M."/>
            <person name="Futagami T."/>
            <person name="Toyoda A."/>
            <person name="Takaki Y."/>
            <person name="Nishi S."/>
            <person name="Hori S."/>
            <person name="Arai W."/>
            <person name="Tsubouchi T."/>
            <person name="Morono Y."/>
            <person name="Uchiyama I."/>
            <person name="Ito T."/>
            <person name="Fujiyama A."/>
            <person name="Inagaki F."/>
            <person name="Takami H."/>
        </authorList>
    </citation>
    <scope>NUCLEOTIDE SEQUENCE</scope>
    <source>
        <strain evidence="2">Expedition CK06-06</strain>
    </source>
</reference>
<dbReference type="InterPro" id="IPR027434">
    <property type="entry name" value="Homing_endonucl"/>
</dbReference>